<keyword evidence="7" id="KW-0812">Transmembrane</keyword>
<keyword evidence="12" id="KW-1185">Reference proteome</keyword>
<evidence type="ECO:0000259" key="9">
    <source>
        <dbReference type="PROSITE" id="PS50112"/>
    </source>
</evidence>
<accession>A0ABP7M8A2</accession>
<keyword evidence="1" id="KW-0488">Methylation</keyword>
<evidence type="ECO:0008006" key="13">
    <source>
        <dbReference type="Google" id="ProtNLM"/>
    </source>
</evidence>
<dbReference type="PANTHER" id="PTHR43531:SF14">
    <property type="entry name" value="METHYL-ACCEPTING CHEMOTAXIS PROTEIN I-RELATED"/>
    <property type="match status" value="1"/>
</dbReference>
<evidence type="ECO:0000256" key="1">
    <source>
        <dbReference type="ARBA" id="ARBA00022481"/>
    </source>
</evidence>
<evidence type="ECO:0000259" key="8">
    <source>
        <dbReference type="PROSITE" id="PS50111"/>
    </source>
</evidence>
<dbReference type="InterPro" id="IPR000727">
    <property type="entry name" value="T_SNARE_dom"/>
</dbReference>
<evidence type="ECO:0000256" key="2">
    <source>
        <dbReference type="ARBA" id="ARBA00023224"/>
    </source>
</evidence>
<feature type="domain" description="Methyl-accepting transducer" evidence="8">
    <location>
        <begin position="621"/>
        <end position="850"/>
    </location>
</feature>
<evidence type="ECO:0000256" key="3">
    <source>
        <dbReference type="ARBA" id="ARBA00029447"/>
    </source>
</evidence>
<feature type="transmembrane region" description="Helical" evidence="7">
    <location>
        <begin position="189"/>
        <end position="210"/>
    </location>
</feature>
<feature type="domain" description="T-SNARE coiled-coil homology" evidence="10">
    <location>
        <begin position="780"/>
        <end position="842"/>
    </location>
</feature>
<evidence type="ECO:0000313" key="12">
    <source>
        <dbReference type="Proteomes" id="UP001501565"/>
    </source>
</evidence>
<dbReference type="Proteomes" id="UP001501565">
    <property type="component" value="Unassembled WGS sequence"/>
</dbReference>
<evidence type="ECO:0000256" key="6">
    <source>
        <dbReference type="SAM" id="MobiDB-lite"/>
    </source>
</evidence>
<reference evidence="12" key="1">
    <citation type="journal article" date="2019" name="Int. J. Syst. Evol. Microbiol.">
        <title>The Global Catalogue of Microorganisms (GCM) 10K type strain sequencing project: providing services to taxonomists for standard genome sequencing and annotation.</title>
        <authorList>
            <consortium name="The Broad Institute Genomics Platform"/>
            <consortium name="The Broad Institute Genome Sequencing Center for Infectious Disease"/>
            <person name="Wu L."/>
            <person name="Ma J."/>
        </authorList>
    </citation>
    <scope>NUCLEOTIDE SEQUENCE [LARGE SCALE GENOMIC DNA]</scope>
    <source>
        <strain evidence="12">JCM 17551</strain>
    </source>
</reference>
<feature type="coiled-coil region" evidence="5">
    <location>
        <begin position="821"/>
        <end position="848"/>
    </location>
</feature>
<dbReference type="SMART" id="SM00283">
    <property type="entry name" value="MA"/>
    <property type="match status" value="1"/>
</dbReference>
<protein>
    <recommendedName>
        <fullName evidence="13">Methyl-accepting chemotaxis protein</fullName>
    </recommendedName>
</protein>
<evidence type="ECO:0000256" key="4">
    <source>
        <dbReference type="PROSITE-ProRule" id="PRU00284"/>
    </source>
</evidence>
<dbReference type="InterPro" id="IPR051310">
    <property type="entry name" value="MCP_chemotaxis"/>
</dbReference>
<keyword evidence="5" id="KW-0175">Coiled coil</keyword>
<feature type="domain" description="PAS" evidence="9">
    <location>
        <begin position="402"/>
        <end position="444"/>
    </location>
</feature>
<dbReference type="Pfam" id="PF13188">
    <property type="entry name" value="PAS_8"/>
    <property type="match status" value="1"/>
</dbReference>
<comment type="caution">
    <text evidence="11">The sequence shown here is derived from an EMBL/GenBank/DDBJ whole genome shotgun (WGS) entry which is preliminary data.</text>
</comment>
<keyword evidence="7" id="KW-0472">Membrane</keyword>
<dbReference type="Pfam" id="PF00015">
    <property type="entry name" value="MCPsignal"/>
    <property type="match status" value="1"/>
</dbReference>
<dbReference type="Gene3D" id="1.10.287.950">
    <property type="entry name" value="Methyl-accepting chemotaxis protein"/>
    <property type="match status" value="1"/>
</dbReference>
<dbReference type="EMBL" id="BAABBN010000004">
    <property type="protein sequence ID" value="GAA3914388.1"/>
    <property type="molecule type" value="Genomic_DNA"/>
</dbReference>
<gene>
    <name evidence="11" type="ORF">GCM10022277_06130</name>
</gene>
<keyword evidence="7" id="KW-1133">Transmembrane helix</keyword>
<dbReference type="RefSeq" id="WP_344795372.1">
    <property type="nucleotide sequence ID" value="NZ_BAABBN010000004.1"/>
</dbReference>
<dbReference type="PROSITE" id="PS50192">
    <property type="entry name" value="T_SNARE"/>
    <property type="match status" value="1"/>
</dbReference>
<feature type="transmembrane region" description="Helical" evidence="7">
    <location>
        <begin position="12"/>
        <end position="30"/>
    </location>
</feature>
<dbReference type="CDD" id="cd11386">
    <property type="entry name" value="MCP_signal"/>
    <property type="match status" value="1"/>
</dbReference>
<organism evidence="11 12">
    <name type="scientific">Litoribacillus peritrichatus</name>
    <dbReference type="NCBI Taxonomy" id="718191"/>
    <lineage>
        <taxon>Bacteria</taxon>
        <taxon>Pseudomonadati</taxon>
        <taxon>Pseudomonadota</taxon>
        <taxon>Gammaproteobacteria</taxon>
        <taxon>Oceanospirillales</taxon>
        <taxon>Oceanospirillaceae</taxon>
        <taxon>Litoribacillus</taxon>
    </lineage>
</organism>
<sequence length="913" mass="100104">MNWVKASLNRQMIAILTVTMSMLGILVFGAENYLVKESEYYSEEIKNMFHEAERAAELQKEFKTQVQEWKNVLIRGFKESDREKYWVKFQESEGNVQRLVEDIREHDKHGRFTRILDKFQTLHTRMGVSYRTGYRAFITSGYSPTAGDESVRGIDREPTELVSELVTVSDDAVDSLINEQEASMERAEYISLALIFIFMIILTLVILWLVRKVIIQPMADLSVDVGKYGAGEDVEFFSTREDELGAFSQTLSTMKANQKERIEAERVQANINAGIKMALDKCQANVMYANTDLEITYLNDAVIKMLNKREQQIQKVLTSFRVKDLIGTCVDDFHQNPAHQRGLLANLREPYKTRLKISDLTFDLIASPVIDADGTRLGTVVEWDDITVSLAKQEEEQRVANENSRIKQALDSVTANTMLADDQGNIVYANDSVISMLRTAESDIRKALPNFSSDKVIGSNFDIFHKNPAHQRNLLSSLSSTYRTQIGVADRTFALIANPIYNDEKERLGTVVEWNDRTDEVKAEREIGDLIEGAAKGDLSVRLATEGKEGFFKLISDGLNELVAIADGVINDSARVLDAMSHGKLTEKIEQDYEGIFGKLKTDANQTTEKLTDIIGQIRQSAINVSSAADEIAQGNADLSQRTEEQASSLEETASSMEEMTSTVKQAADNAAEASQLAEEAKAKAQQGGAVVINAVSAMEEINVASKKISDIIGVIDEIAFQTNLLALNAAVEAARAGEQGRGFAVVAGEVRNLAQRSAGAAKEIKDLIRDSVSKVEDGTALVNESGNTLSDIVGAVERVTSMVADISNAAREQTSGIDQVNTAISQMDEMTQQNAALVEEASAAAEAMAEQSRKMSNLVGFFTLGGGGSSSLSSIISPAMASIPAPSVSSSSSVVTPAGMDVSHAEDEWDEF</sequence>
<dbReference type="SUPFAM" id="SSF58104">
    <property type="entry name" value="Methyl-accepting chemotaxis protein (MCP) signaling domain"/>
    <property type="match status" value="1"/>
</dbReference>
<dbReference type="PROSITE" id="PS50112">
    <property type="entry name" value="PAS"/>
    <property type="match status" value="1"/>
</dbReference>
<dbReference type="InterPro" id="IPR004090">
    <property type="entry name" value="Chemotax_Me-accpt_rcpt"/>
</dbReference>
<proteinExistence type="inferred from homology"/>
<dbReference type="Gene3D" id="3.30.450.20">
    <property type="entry name" value="PAS domain"/>
    <property type="match status" value="2"/>
</dbReference>
<name>A0ABP7M8A2_9GAMM</name>
<evidence type="ECO:0000256" key="5">
    <source>
        <dbReference type="SAM" id="Coils"/>
    </source>
</evidence>
<comment type="similarity">
    <text evidence="3">Belongs to the methyl-accepting chemotaxis (MCP) protein family.</text>
</comment>
<dbReference type="PANTHER" id="PTHR43531">
    <property type="entry name" value="PROTEIN ICFG"/>
    <property type="match status" value="1"/>
</dbReference>
<dbReference type="InterPro" id="IPR004089">
    <property type="entry name" value="MCPsignal_dom"/>
</dbReference>
<feature type="region of interest" description="Disordered" evidence="6">
    <location>
        <begin position="635"/>
        <end position="655"/>
    </location>
</feature>
<dbReference type="InterPro" id="IPR003660">
    <property type="entry name" value="HAMP_dom"/>
</dbReference>
<keyword evidence="2 4" id="KW-0807">Transducer</keyword>
<dbReference type="Pfam" id="PF18947">
    <property type="entry name" value="HAMP_2"/>
    <property type="match status" value="1"/>
</dbReference>
<evidence type="ECO:0000259" key="10">
    <source>
        <dbReference type="PROSITE" id="PS50192"/>
    </source>
</evidence>
<dbReference type="Gene3D" id="6.10.340.10">
    <property type="match status" value="1"/>
</dbReference>
<dbReference type="PROSITE" id="PS50111">
    <property type="entry name" value="CHEMOTAXIS_TRANSDUC_2"/>
    <property type="match status" value="1"/>
</dbReference>
<evidence type="ECO:0000313" key="11">
    <source>
        <dbReference type="EMBL" id="GAA3914388.1"/>
    </source>
</evidence>
<dbReference type="InterPro" id="IPR000014">
    <property type="entry name" value="PAS"/>
</dbReference>
<dbReference type="PRINTS" id="PR00260">
    <property type="entry name" value="CHEMTRNSDUCR"/>
</dbReference>
<evidence type="ECO:0000256" key="7">
    <source>
        <dbReference type="SAM" id="Phobius"/>
    </source>
</evidence>